<dbReference type="SUPFAM" id="SSF48150">
    <property type="entry name" value="DNA-glycosylase"/>
    <property type="match status" value="1"/>
</dbReference>
<dbReference type="EC" id="3.2.2.31" evidence="4 14"/>
<dbReference type="FunFam" id="1.10.1670.10:FF:000002">
    <property type="entry name" value="Adenine DNA glycosylase"/>
    <property type="match status" value="1"/>
</dbReference>
<keyword evidence="10 14" id="KW-0408">Iron</keyword>
<evidence type="ECO:0000256" key="9">
    <source>
        <dbReference type="ARBA" id="ARBA00022801"/>
    </source>
</evidence>
<sequence length="389" mass="45616">MKSRTVWDEESNRTLAQDLVIWYDEEKRLLPWRENTDPYRVWVSEIMLQQTQVVTVIPYFLRFLDWFPTIKDLAEAPEARILKAWEGLGYYSRVRNMQIAAQQIMTEFNGEMSSDLTDILTLKGIGPYTGGAIASISFNRVEPAIDGNVMRVYSRLYCLSDDIAKPKSRKVFDAKVRATMSSERPGDFNQALMDLGATVCTPKAPKCEECPLQKYCESYQKGTMLDYPVKSKKQKAVPKYYLALAMENKQHEYYFKQRPDEGLLRKMWTFPLVEVTKKEYETYLKNWRHYQEQLISPELLVAESSEDDLLEKLTEIEQQIIWQTQPLGEVTHLFTHLKWHLLICYGRLKPDFKQELASDERFLPIEEHQSLSFPKAQQKMIQIMNEKSD</sequence>
<dbReference type="Proteomes" id="UP000310506">
    <property type="component" value="Unassembled WGS sequence"/>
</dbReference>
<evidence type="ECO:0000256" key="3">
    <source>
        <dbReference type="ARBA" id="ARBA00008343"/>
    </source>
</evidence>
<dbReference type="SUPFAM" id="SSF55811">
    <property type="entry name" value="Nudix"/>
    <property type="match status" value="1"/>
</dbReference>
<dbReference type="InterPro" id="IPR005760">
    <property type="entry name" value="A/G_AdeGlyc_MutY"/>
</dbReference>
<comment type="catalytic activity">
    <reaction evidence="1 14">
        <text>Hydrolyzes free adenine bases from 7,8-dihydro-8-oxoguanine:adenine mismatched double-stranded DNA, leaving an apurinic site.</text>
        <dbReference type="EC" id="3.2.2.31"/>
    </reaction>
</comment>
<keyword evidence="12" id="KW-0234">DNA repair</keyword>
<evidence type="ECO:0000256" key="13">
    <source>
        <dbReference type="ARBA" id="ARBA00023295"/>
    </source>
</evidence>
<dbReference type="GO" id="GO:0034039">
    <property type="term" value="F:8-oxo-7,8-dihydroguanine DNA N-glycosylase activity"/>
    <property type="evidence" value="ECO:0007669"/>
    <property type="project" value="TreeGrafter"/>
</dbReference>
<dbReference type="GO" id="GO:0046872">
    <property type="term" value="F:metal ion binding"/>
    <property type="evidence" value="ECO:0007669"/>
    <property type="project" value="UniProtKB-UniRule"/>
</dbReference>
<feature type="domain" description="HhH-GPD" evidence="15">
    <location>
        <begin position="47"/>
        <end position="198"/>
    </location>
</feature>
<keyword evidence="11" id="KW-0411">Iron-sulfur</keyword>
<dbReference type="OrthoDB" id="9802365at2"/>
<evidence type="ECO:0000256" key="12">
    <source>
        <dbReference type="ARBA" id="ARBA00023204"/>
    </source>
</evidence>
<comment type="cofactor">
    <cofactor evidence="14">
        <name>[4Fe-4S] cluster</name>
        <dbReference type="ChEBI" id="CHEBI:49883"/>
    </cofactor>
    <text evidence="14">Binds 1 [4Fe-4S] cluster.</text>
</comment>
<evidence type="ECO:0000256" key="10">
    <source>
        <dbReference type="ARBA" id="ARBA00023004"/>
    </source>
</evidence>
<dbReference type="Pfam" id="PF14815">
    <property type="entry name" value="NUDIX_4"/>
    <property type="match status" value="1"/>
</dbReference>
<dbReference type="SMART" id="SM00525">
    <property type="entry name" value="FES"/>
    <property type="match status" value="1"/>
</dbReference>
<keyword evidence="13 14" id="KW-0326">Glycosidase</keyword>
<evidence type="ECO:0000313" key="17">
    <source>
        <dbReference type="Proteomes" id="UP000310506"/>
    </source>
</evidence>
<gene>
    <name evidence="16" type="primary">mutY</name>
    <name evidence="16" type="ORF">ESZ54_02690</name>
</gene>
<dbReference type="AlphaFoldDB" id="A0A4S3B5I0"/>
<dbReference type="GO" id="GO:0006284">
    <property type="term" value="P:base-excision repair"/>
    <property type="evidence" value="ECO:0007669"/>
    <property type="project" value="UniProtKB-UniRule"/>
</dbReference>
<evidence type="ECO:0000256" key="14">
    <source>
        <dbReference type="RuleBase" id="RU365096"/>
    </source>
</evidence>
<keyword evidence="8 14" id="KW-0227">DNA damage</keyword>
<dbReference type="Gene3D" id="1.10.1670.10">
    <property type="entry name" value="Helix-hairpin-Helix base-excision DNA repair enzymes (C-terminal)"/>
    <property type="match status" value="1"/>
</dbReference>
<dbReference type="InterPro" id="IPR023170">
    <property type="entry name" value="HhH_base_excis_C"/>
</dbReference>
<keyword evidence="17" id="KW-1185">Reference proteome</keyword>
<dbReference type="CDD" id="cd00056">
    <property type="entry name" value="ENDO3c"/>
    <property type="match status" value="1"/>
</dbReference>
<organism evidence="16 17">
    <name type="scientific">Vagococcus silagei</name>
    <dbReference type="NCBI Taxonomy" id="2508885"/>
    <lineage>
        <taxon>Bacteria</taxon>
        <taxon>Bacillati</taxon>
        <taxon>Bacillota</taxon>
        <taxon>Bacilli</taxon>
        <taxon>Lactobacillales</taxon>
        <taxon>Enterococcaceae</taxon>
        <taxon>Vagococcus</taxon>
    </lineage>
</organism>
<dbReference type="Gene3D" id="3.90.79.10">
    <property type="entry name" value="Nucleoside Triphosphate Pyrophosphohydrolase"/>
    <property type="match status" value="1"/>
</dbReference>
<dbReference type="EMBL" id="SDGV01000004">
    <property type="protein sequence ID" value="THB62132.1"/>
    <property type="molecule type" value="Genomic_DNA"/>
</dbReference>
<dbReference type="RefSeq" id="WP_136136133.1">
    <property type="nucleotide sequence ID" value="NZ_SDGV01000004.1"/>
</dbReference>
<dbReference type="InterPro" id="IPR011257">
    <property type="entry name" value="DNA_glycosylase"/>
</dbReference>
<evidence type="ECO:0000313" key="16">
    <source>
        <dbReference type="EMBL" id="THB62132.1"/>
    </source>
</evidence>
<dbReference type="InterPro" id="IPR003265">
    <property type="entry name" value="HhH-GPD_domain"/>
</dbReference>
<dbReference type="FunFam" id="1.10.340.30:FF:000002">
    <property type="entry name" value="Adenine DNA glycosylase"/>
    <property type="match status" value="1"/>
</dbReference>
<evidence type="ECO:0000256" key="6">
    <source>
        <dbReference type="ARBA" id="ARBA00022485"/>
    </source>
</evidence>
<dbReference type="GO" id="GO:0035485">
    <property type="term" value="F:adenine/guanine mispair binding"/>
    <property type="evidence" value="ECO:0007669"/>
    <property type="project" value="TreeGrafter"/>
</dbReference>
<dbReference type="GO" id="GO:0051539">
    <property type="term" value="F:4 iron, 4 sulfur cluster binding"/>
    <property type="evidence" value="ECO:0007669"/>
    <property type="project" value="UniProtKB-UniRule"/>
</dbReference>
<evidence type="ECO:0000259" key="15">
    <source>
        <dbReference type="SMART" id="SM00478"/>
    </source>
</evidence>
<comment type="similarity">
    <text evidence="3 14">Belongs to the Nth/MutY family.</text>
</comment>
<dbReference type="GO" id="GO:0006298">
    <property type="term" value="P:mismatch repair"/>
    <property type="evidence" value="ECO:0007669"/>
    <property type="project" value="TreeGrafter"/>
</dbReference>
<keyword evidence="6" id="KW-0004">4Fe-4S</keyword>
<evidence type="ECO:0000256" key="4">
    <source>
        <dbReference type="ARBA" id="ARBA00012045"/>
    </source>
</evidence>
<dbReference type="SMART" id="SM00478">
    <property type="entry name" value="ENDO3c"/>
    <property type="match status" value="1"/>
</dbReference>
<evidence type="ECO:0000256" key="1">
    <source>
        <dbReference type="ARBA" id="ARBA00000843"/>
    </source>
</evidence>
<evidence type="ECO:0000256" key="2">
    <source>
        <dbReference type="ARBA" id="ARBA00002933"/>
    </source>
</evidence>
<dbReference type="InterPro" id="IPR029119">
    <property type="entry name" value="MutY_C"/>
</dbReference>
<reference evidence="16 17" key="1">
    <citation type="submission" date="2019-01" db="EMBL/GenBank/DDBJ databases">
        <title>Vagococcus silagei sp. nov. isolated from brewer's grain.</title>
        <authorList>
            <person name="Guu J.-R."/>
        </authorList>
    </citation>
    <scope>NUCLEOTIDE SEQUENCE [LARGE SCALE GENOMIC DNA]</scope>
    <source>
        <strain evidence="16 17">2B-2</strain>
    </source>
</reference>
<keyword evidence="7" id="KW-0479">Metal-binding</keyword>
<evidence type="ECO:0000256" key="11">
    <source>
        <dbReference type="ARBA" id="ARBA00023014"/>
    </source>
</evidence>
<accession>A0A4S3B5I0</accession>
<dbReference type="InterPro" id="IPR044298">
    <property type="entry name" value="MIG/MutY"/>
</dbReference>
<proteinExistence type="inferred from homology"/>
<dbReference type="GO" id="GO:0000701">
    <property type="term" value="F:purine-specific mismatch base pair DNA N-glycosylase activity"/>
    <property type="evidence" value="ECO:0007669"/>
    <property type="project" value="UniProtKB-EC"/>
</dbReference>
<evidence type="ECO:0000256" key="7">
    <source>
        <dbReference type="ARBA" id="ARBA00022723"/>
    </source>
</evidence>
<dbReference type="PANTHER" id="PTHR42944">
    <property type="entry name" value="ADENINE DNA GLYCOSYLASE"/>
    <property type="match status" value="1"/>
</dbReference>
<name>A0A4S3B5I0_9ENTE</name>
<dbReference type="NCBIfam" id="TIGR01084">
    <property type="entry name" value="mutY"/>
    <property type="match status" value="1"/>
</dbReference>
<dbReference type="InterPro" id="IPR003651">
    <property type="entry name" value="Endonuclease3_FeS-loop_motif"/>
</dbReference>
<comment type="function">
    <text evidence="2">Adenine glycosylase active on G-A mispairs. MutY also corrects error-prone DNA synthesis past GO lesions which are due to the oxidatively damaged form of guanine: 7,8-dihydro-8-oxoguanine (8-oxo-dGTP).</text>
</comment>
<evidence type="ECO:0000256" key="8">
    <source>
        <dbReference type="ARBA" id="ARBA00022763"/>
    </source>
</evidence>
<dbReference type="GO" id="GO:0032357">
    <property type="term" value="F:oxidized purine DNA binding"/>
    <property type="evidence" value="ECO:0007669"/>
    <property type="project" value="TreeGrafter"/>
</dbReference>
<dbReference type="Gene3D" id="1.10.340.30">
    <property type="entry name" value="Hypothetical protein, domain 2"/>
    <property type="match status" value="1"/>
</dbReference>
<dbReference type="Pfam" id="PF00730">
    <property type="entry name" value="HhH-GPD"/>
    <property type="match status" value="1"/>
</dbReference>
<dbReference type="PANTHER" id="PTHR42944:SF1">
    <property type="entry name" value="ADENINE DNA GLYCOSYLASE"/>
    <property type="match status" value="1"/>
</dbReference>
<protein>
    <recommendedName>
        <fullName evidence="5 14">Adenine DNA glycosylase</fullName>
        <ecNumber evidence="4 14">3.2.2.31</ecNumber>
    </recommendedName>
</protein>
<dbReference type="Pfam" id="PF10576">
    <property type="entry name" value="EndIII_4Fe-2S"/>
    <property type="match status" value="1"/>
</dbReference>
<dbReference type="CDD" id="cd03431">
    <property type="entry name" value="NUDIX_DNA_Glycosylase_C-MutY"/>
    <property type="match status" value="1"/>
</dbReference>
<keyword evidence="9" id="KW-0378">Hydrolase</keyword>
<evidence type="ECO:0000256" key="5">
    <source>
        <dbReference type="ARBA" id="ARBA00022023"/>
    </source>
</evidence>
<dbReference type="InterPro" id="IPR015797">
    <property type="entry name" value="NUDIX_hydrolase-like_dom_sf"/>
</dbReference>
<comment type="caution">
    <text evidence="16">The sequence shown here is derived from an EMBL/GenBank/DDBJ whole genome shotgun (WGS) entry which is preliminary data.</text>
</comment>